<comment type="caution">
    <text evidence="3">The sequence shown here is derived from an EMBL/GenBank/DDBJ whole genome shotgun (WGS) entry which is preliminary data.</text>
</comment>
<feature type="compositionally biased region" description="Basic residues" evidence="1">
    <location>
        <begin position="235"/>
        <end position="264"/>
    </location>
</feature>
<feature type="signal peptide" evidence="2">
    <location>
        <begin position="1"/>
        <end position="25"/>
    </location>
</feature>
<name>A0AAD8BGV2_BIOPF</name>
<evidence type="ECO:0000313" key="3">
    <source>
        <dbReference type="EMBL" id="KAK0054022.1"/>
    </source>
</evidence>
<organism evidence="3 4">
    <name type="scientific">Biomphalaria pfeifferi</name>
    <name type="common">Bloodfluke planorb</name>
    <name type="synonym">Freshwater snail</name>
    <dbReference type="NCBI Taxonomy" id="112525"/>
    <lineage>
        <taxon>Eukaryota</taxon>
        <taxon>Metazoa</taxon>
        <taxon>Spiralia</taxon>
        <taxon>Lophotrochozoa</taxon>
        <taxon>Mollusca</taxon>
        <taxon>Gastropoda</taxon>
        <taxon>Heterobranchia</taxon>
        <taxon>Euthyneura</taxon>
        <taxon>Panpulmonata</taxon>
        <taxon>Hygrophila</taxon>
        <taxon>Lymnaeoidea</taxon>
        <taxon>Planorbidae</taxon>
        <taxon>Biomphalaria</taxon>
    </lineage>
</organism>
<dbReference type="Proteomes" id="UP001233172">
    <property type="component" value="Unassembled WGS sequence"/>
</dbReference>
<feature type="region of interest" description="Disordered" evidence="1">
    <location>
        <begin position="230"/>
        <end position="264"/>
    </location>
</feature>
<dbReference type="AlphaFoldDB" id="A0AAD8BGV2"/>
<sequence length="264" mass="29863">MAIKGPVSLILLLTLWTSYSIKLQAWPCTDGIQTDNTRTTISKNGVNQRTYKTKLIPNRGENSLHTLKKQFRIGVNISILLGEKLQSDWGEYLSKENFQRCRGTKSLTQLKQITKRTQGVTTCDKDFQHLSILNAYFSDVVVNLTATVKDLSGKAQERLTSYQNFLKYTRRAMCYFEFVSNHTGSSECEVKASLSLRDFMVTGVADEAYRECITIQNSLNLLKNLVANVNNTGGNKKKPREKIKGNNKGKRGNKVNRKKRPAQS</sequence>
<evidence type="ECO:0000313" key="4">
    <source>
        <dbReference type="Proteomes" id="UP001233172"/>
    </source>
</evidence>
<keyword evidence="4" id="KW-1185">Reference proteome</keyword>
<protein>
    <submittedName>
        <fullName evidence="3">Uncharacterized protein</fullName>
    </submittedName>
</protein>
<accession>A0AAD8BGV2</accession>
<reference evidence="3" key="2">
    <citation type="submission" date="2023-04" db="EMBL/GenBank/DDBJ databases">
        <authorList>
            <person name="Bu L."/>
            <person name="Lu L."/>
            <person name="Laidemitt M.R."/>
            <person name="Zhang S.M."/>
            <person name="Mutuku M."/>
            <person name="Mkoji G."/>
            <person name="Steinauer M."/>
            <person name="Loker E.S."/>
        </authorList>
    </citation>
    <scope>NUCLEOTIDE SEQUENCE</scope>
    <source>
        <strain evidence="3">KasaAsao</strain>
        <tissue evidence="3">Whole Snail</tissue>
    </source>
</reference>
<feature type="chain" id="PRO_5041938385" evidence="2">
    <location>
        <begin position="26"/>
        <end position="264"/>
    </location>
</feature>
<gene>
    <name evidence="3" type="ORF">Bpfe_016513</name>
</gene>
<dbReference type="EMBL" id="JASAOG010000081">
    <property type="protein sequence ID" value="KAK0054022.1"/>
    <property type="molecule type" value="Genomic_DNA"/>
</dbReference>
<proteinExistence type="predicted"/>
<evidence type="ECO:0000256" key="1">
    <source>
        <dbReference type="SAM" id="MobiDB-lite"/>
    </source>
</evidence>
<evidence type="ECO:0000256" key="2">
    <source>
        <dbReference type="SAM" id="SignalP"/>
    </source>
</evidence>
<reference evidence="3" key="1">
    <citation type="journal article" date="2023" name="PLoS Negl. Trop. Dis.">
        <title>A genome sequence for Biomphalaria pfeifferi, the major vector snail for the human-infecting parasite Schistosoma mansoni.</title>
        <authorList>
            <person name="Bu L."/>
            <person name="Lu L."/>
            <person name="Laidemitt M.R."/>
            <person name="Zhang S.M."/>
            <person name="Mutuku M."/>
            <person name="Mkoji G."/>
            <person name="Steinauer M."/>
            <person name="Loker E.S."/>
        </authorList>
    </citation>
    <scope>NUCLEOTIDE SEQUENCE</scope>
    <source>
        <strain evidence="3">KasaAsao</strain>
    </source>
</reference>
<keyword evidence="2" id="KW-0732">Signal</keyword>